<gene>
    <name evidence="2" type="ORF">PPG34_10575</name>
</gene>
<name>A0ABU3K8U7_9BACT</name>
<reference evidence="2 3" key="1">
    <citation type="journal article" date="2023" name="ISME J.">
        <title>Cultivation and genomic characterization of novel and ubiquitous marine nitrite-oxidizing bacteria from the Nitrospirales.</title>
        <authorList>
            <person name="Mueller A.J."/>
            <person name="Daebeler A."/>
            <person name="Herbold C.W."/>
            <person name="Kirkegaard R.H."/>
            <person name="Daims H."/>
        </authorList>
    </citation>
    <scope>NUCLEOTIDE SEQUENCE [LARGE SCALE GENOMIC DNA]</scope>
    <source>
        <strain evidence="2 3">EB</strain>
    </source>
</reference>
<sequence>MSVVKGPQSFPIIDRGVKRMTSDEAGRPEDEGSGLEISCLHQRMIEYQYDEQGKRTGKFVCKECAAIILDPADRRV</sequence>
<proteinExistence type="predicted"/>
<evidence type="ECO:0000313" key="3">
    <source>
        <dbReference type="Proteomes" id="UP001250932"/>
    </source>
</evidence>
<protein>
    <submittedName>
        <fullName evidence="2">Uncharacterized protein</fullName>
    </submittedName>
</protein>
<dbReference type="RefSeq" id="WP_313833254.1">
    <property type="nucleotide sequence ID" value="NZ_JAQOUE010000001.1"/>
</dbReference>
<feature type="region of interest" description="Disordered" evidence="1">
    <location>
        <begin position="1"/>
        <end position="33"/>
    </location>
</feature>
<keyword evidence="3" id="KW-1185">Reference proteome</keyword>
<evidence type="ECO:0000256" key="1">
    <source>
        <dbReference type="SAM" id="MobiDB-lite"/>
    </source>
</evidence>
<accession>A0ABU3K8U7</accession>
<feature type="compositionally biased region" description="Basic and acidic residues" evidence="1">
    <location>
        <begin position="15"/>
        <end position="30"/>
    </location>
</feature>
<comment type="caution">
    <text evidence="2">The sequence shown here is derived from an EMBL/GenBank/DDBJ whole genome shotgun (WGS) entry which is preliminary data.</text>
</comment>
<dbReference type="EMBL" id="JAQOUE010000001">
    <property type="protein sequence ID" value="MDT7042797.1"/>
    <property type="molecule type" value="Genomic_DNA"/>
</dbReference>
<organism evidence="2 3">
    <name type="scientific">Candidatus Nitronereus thalassa</name>
    <dbReference type="NCBI Taxonomy" id="3020898"/>
    <lineage>
        <taxon>Bacteria</taxon>
        <taxon>Pseudomonadati</taxon>
        <taxon>Nitrospirota</taxon>
        <taxon>Nitrospiria</taxon>
        <taxon>Nitrospirales</taxon>
        <taxon>Nitrospiraceae</taxon>
        <taxon>Candidatus Nitronereus</taxon>
    </lineage>
</organism>
<dbReference type="Proteomes" id="UP001250932">
    <property type="component" value="Unassembled WGS sequence"/>
</dbReference>
<evidence type="ECO:0000313" key="2">
    <source>
        <dbReference type="EMBL" id="MDT7042797.1"/>
    </source>
</evidence>